<dbReference type="PANTHER" id="PTHR13000:SF0">
    <property type="entry name" value="NUCLEOPORIN P54"/>
    <property type="match status" value="1"/>
</dbReference>
<keyword evidence="2" id="KW-0813">Transport</keyword>
<keyword evidence="3" id="KW-0653">Protein transport</keyword>
<dbReference type="Gene3D" id="1.20.5.490">
    <property type="entry name" value="Single helix bin"/>
    <property type="match status" value="1"/>
</dbReference>
<reference evidence="8 9" key="1">
    <citation type="submission" date="2023-11" db="EMBL/GenBank/DDBJ databases">
        <title>Draft genome sequence and annotation of the polyextremotolerant black yeast-like fungus Aureobasidium pullulans NRRL 62042.</title>
        <authorList>
            <person name="Dielentheis-Frenken M.R.E."/>
            <person name="Wibberg D."/>
            <person name="Blank L.M."/>
            <person name="Tiso T."/>
        </authorList>
    </citation>
    <scope>NUCLEOTIDE SEQUENCE [LARGE SCALE GENOMIC DNA]</scope>
    <source>
        <strain evidence="8 9">NRRL 62042</strain>
    </source>
</reference>
<evidence type="ECO:0000256" key="3">
    <source>
        <dbReference type="ARBA" id="ARBA00023132"/>
    </source>
</evidence>
<name>A0ABR0TJF4_AURPU</name>
<keyword evidence="3" id="KW-0811">Translocation</keyword>
<dbReference type="InterPro" id="IPR024864">
    <property type="entry name" value="Nup54/Nup57/Nup44"/>
</dbReference>
<evidence type="ECO:0000259" key="7">
    <source>
        <dbReference type="Pfam" id="PF13874"/>
    </source>
</evidence>
<keyword evidence="9" id="KW-1185">Reference proteome</keyword>
<comment type="caution">
    <text evidence="8">The sequence shown here is derived from an EMBL/GenBank/DDBJ whole genome shotgun (WGS) entry which is preliminary data.</text>
</comment>
<sequence>MSLFGNLGNTAQQQQSSGTSLFGNANNNNNTQTSQPAQSTSLFGQAQPAQSNTTPSLFGGATQQNQQNQQNQQQSSTPSLFGAAGAAPQQTSTPSLFGAPAQPPQQQQQQQQQSSGGMFGSANNNAQAQQNASLFGKPAQQTNSLFSQPTNEQNQQQQPGMFGTNNANSLSASLLSASMSALPSALLNKPTTIGFNQQSMAPPRDKTIPQQIEAISQKWNPETAECLMQHYFYVQVPPEQTPFISMPPNADEREWEKALRNKPTPGSVPVIAKGFEALGTRLKTQVEAVKQLQMRLHEMNNSLGAMMQKHELVLSVRAAEAKRKHIGLSQRCLALAVRAQVLANRGFVLDGAEEELKKKLTSLEKAVFDPAFSGREEEIWARMVAIRERTRWLQEESEKLGRQATGENGGLDEQVIEKTKKILQDYDTQIQHLRKELDQIKKEYEEWEAASKPSK</sequence>
<keyword evidence="4" id="KW-0539">Nucleus</keyword>
<accession>A0ABR0TJF4</accession>
<feature type="compositionally biased region" description="Low complexity" evidence="6">
    <location>
        <begin position="148"/>
        <end position="167"/>
    </location>
</feature>
<evidence type="ECO:0000256" key="6">
    <source>
        <dbReference type="SAM" id="MobiDB-lite"/>
    </source>
</evidence>
<feature type="compositionally biased region" description="Low complexity" evidence="6">
    <location>
        <begin position="24"/>
        <end position="41"/>
    </location>
</feature>
<organism evidence="8 9">
    <name type="scientific">Aureobasidium pullulans</name>
    <name type="common">Black yeast</name>
    <name type="synonym">Pullularia pullulans</name>
    <dbReference type="NCBI Taxonomy" id="5580"/>
    <lineage>
        <taxon>Eukaryota</taxon>
        <taxon>Fungi</taxon>
        <taxon>Dikarya</taxon>
        <taxon>Ascomycota</taxon>
        <taxon>Pezizomycotina</taxon>
        <taxon>Dothideomycetes</taxon>
        <taxon>Dothideomycetidae</taxon>
        <taxon>Dothideales</taxon>
        <taxon>Saccotheciaceae</taxon>
        <taxon>Aureobasidium</taxon>
    </lineage>
</organism>
<evidence type="ECO:0000256" key="4">
    <source>
        <dbReference type="ARBA" id="ARBA00023242"/>
    </source>
</evidence>
<comment type="subcellular location">
    <subcellularLocation>
        <location evidence="1">Nucleus</location>
        <location evidence="1">Nuclear pore complex</location>
    </subcellularLocation>
</comment>
<protein>
    <recommendedName>
        <fullName evidence="7">Nucleoporin Nup54 alpha-helical domain-containing protein</fullName>
    </recommendedName>
</protein>
<feature type="region of interest" description="Disordered" evidence="6">
    <location>
        <begin position="1"/>
        <end position="124"/>
    </location>
</feature>
<feature type="compositionally biased region" description="Low complexity" evidence="6">
    <location>
        <begin position="104"/>
        <end position="113"/>
    </location>
</feature>
<keyword evidence="3" id="KW-0906">Nuclear pore complex</keyword>
<keyword evidence="5" id="KW-0175">Coiled coil</keyword>
<evidence type="ECO:0000313" key="9">
    <source>
        <dbReference type="Proteomes" id="UP001341245"/>
    </source>
</evidence>
<evidence type="ECO:0000256" key="2">
    <source>
        <dbReference type="ARBA" id="ARBA00022448"/>
    </source>
</evidence>
<feature type="compositionally biased region" description="Polar residues" evidence="6">
    <location>
        <begin position="42"/>
        <end position="56"/>
    </location>
</feature>
<feature type="coiled-coil region" evidence="5">
    <location>
        <begin position="282"/>
        <end position="309"/>
    </location>
</feature>
<keyword evidence="3" id="KW-0509">mRNA transport</keyword>
<dbReference type="Proteomes" id="UP001341245">
    <property type="component" value="Unassembled WGS sequence"/>
</dbReference>
<dbReference type="Pfam" id="PF13634">
    <property type="entry name" value="Nucleoporin_FG"/>
    <property type="match status" value="1"/>
</dbReference>
<feature type="region of interest" description="Disordered" evidence="6">
    <location>
        <begin position="142"/>
        <end position="167"/>
    </location>
</feature>
<dbReference type="Pfam" id="PF13874">
    <property type="entry name" value="Nup54"/>
    <property type="match status" value="1"/>
</dbReference>
<evidence type="ECO:0000313" key="8">
    <source>
        <dbReference type="EMBL" id="KAK6004196.1"/>
    </source>
</evidence>
<feature type="compositionally biased region" description="Polar residues" evidence="6">
    <location>
        <begin position="7"/>
        <end position="23"/>
    </location>
</feature>
<evidence type="ECO:0000256" key="1">
    <source>
        <dbReference type="ARBA" id="ARBA00004567"/>
    </source>
</evidence>
<feature type="coiled-coil region" evidence="5">
    <location>
        <begin position="416"/>
        <end position="450"/>
    </location>
</feature>
<dbReference type="Pfam" id="PF18570">
    <property type="entry name" value="Nup54_57_C"/>
    <property type="match status" value="1"/>
</dbReference>
<dbReference type="InterPro" id="IPR025712">
    <property type="entry name" value="Nup54_alpha-helical_dom"/>
</dbReference>
<dbReference type="InterPro" id="IPR025574">
    <property type="entry name" value="Nucleoporin_FG_rpt"/>
</dbReference>
<gene>
    <name evidence="8" type="ORF">QM012_009046</name>
</gene>
<evidence type="ECO:0000256" key="5">
    <source>
        <dbReference type="SAM" id="Coils"/>
    </source>
</evidence>
<dbReference type="EMBL" id="JASGXD010000008">
    <property type="protein sequence ID" value="KAK6004196.1"/>
    <property type="molecule type" value="Genomic_DNA"/>
</dbReference>
<dbReference type="Gene3D" id="1.20.5.3600">
    <property type="match status" value="1"/>
</dbReference>
<feature type="compositionally biased region" description="Low complexity" evidence="6">
    <location>
        <begin position="63"/>
        <end position="74"/>
    </location>
</feature>
<feature type="domain" description="Nucleoporin Nup54 alpha-helical" evidence="7">
    <location>
        <begin position="247"/>
        <end position="383"/>
    </location>
</feature>
<dbReference type="PANTHER" id="PTHR13000">
    <property type="entry name" value="NUCLEOPORIN P54"/>
    <property type="match status" value="1"/>
</dbReference>
<proteinExistence type="predicted"/>